<dbReference type="InterPro" id="IPR001764">
    <property type="entry name" value="Glyco_hydro_3_N"/>
</dbReference>
<organism evidence="8 9">
    <name type="scientific">Phocaeicola plebeius</name>
    <dbReference type="NCBI Taxonomy" id="310297"/>
    <lineage>
        <taxon>Bacteria</taxon>
        <taxon>Pseudomonadati</taxon>
        <taxon>Bacteroidota</taxon>
        <taxon>Bacteroidia</taxon>
        <taxon>Bacteroidales</taxon>
        <taxon>Bacteroidaceae</taxon>
        <taxon>Phocaeicola</taxon>
    </lineage>
</organism>
<dbReference type="InterPro" id="IPR036881">
    <property type="entry name" value="Glyco_hydro_3_C_sf"/>
</dbReference>
<dbReference type="GO" id="GO:0008422">
    <property type="term" value="F:beta-glucosidase activity"/>
    <property type="evidence" value="ECO:0007669"/>
    <property type="project" value="UniProtKB-EC"/>
</dbReference>
<evidence type="ECO:0000256" key="5">
    <source>
        <dbReference type="ARBA" id="ARBA00022801"/>
    </source>
</evidence>
<dbReference type="InterPro" id="IPR051915">
    <property type="entry name" value="Cellulose_Degrad_GH3"/>
</dbReference>
<evidence type="ECO:0000313" key="8">
    <source>
        <dbReference type="EMBL" id="OKZ12868.1"/>
    </source>
</evidence>
<dbReference type="PANTHER" id="PTHR30620:SF16">
    <property type="entry name" value="LYSOSOMAL BETA GLUCOSIDASE"/>
    <property type="match status" value="1"/>
</dbReference>
<dbReference type="Proteomes" id="UP000186685">
    <property type="component" value="Unassembled WGS sequence"/>
</dbReference>
<evidence type="ECO:0000256" key="4">
    <source>
        <dbReference type="ARBA" id="ARBA00022729"/>
    </source>
</evidence>
<evidence type="ECO:0000256" key="1">
    <source>
        <dbReference type="ARBA" id="ARBA00000448"/>
    </source>
</evidence>
<dbReference type="Gene3D" id="3.40.50.1700">
    <property type="entry name" value="Glycoside hydrolase family 3 C-terminal domain"/>
    <property type="match status" value="1"/>
</dbReference>
<evidence type="ECO:0000256" key="3">
    <source>
        <dbReference type="ARBA" id="ARBA00012744"/>
    </source>
</evidence>
<comment type="catalytic activity">
    <reaction evidence="1">
        <text>Hydrolysis of terminal, non-reducing beta-D-glucosyl residues with release of beta-D-glucose.</text>
        <dbReference type="EC" id="3.2.1.21"/>
    </reaction>
</comment>
<evidence type="ECO:0000259" key="7">
    <source>
        <dbReference type="SMART" id="SM01217"/>
    </source>
</evidence>
<dbReference type="FunFam" id="2.60.40.10:FF:000495">
    <property type="entry name" value="Periplasmic beta-glucosidase"/>
    <property type="match status" value="1"/>
</dbReference>
<reference evidence="8 9" key="1">
    <citation type="journal article" date="2016" name="Nat. Biotechnol.">
        <title>Measurement of bacterial replication rates in microbial communities.</title>
        <authorList>
            <person name="Brown C.T."/>
            <person name="Olm M.R."/>
            <person name="Thomas B.C."/>
            <person name="Banfield J.F."/>
        </authorList>
    </citation>
    <scope>NUCLEOTIDE SEQUENCE [LARGE SCALE GENOMIC DNA]</scope>
    <source>
        <strain evidence="8">45_130</strain>
    </source>
</reference>
<dbReference type="PANTHER" id="PTHR30620">
    <property type="entry name" value="PERIPLASMIC BETA-GLUCOSIDASE-RELATED"/>
    <property type="match status" value="1"/>
</dbReference>
<dbReference type="PROSITE" id="PS51257">
    <property type="entry name" value="PROKAR_LIPOPROTEIN"/>
    <property type="match status" value="1"/>
</dbReference>
<dbReference type="Pfam" id="PF14310">
    <property type="entry name" value="Fn3-like"/>
    <property type="match status" value="1"/>
</dbReference>
<dbReference type="Pfam" id="PF01915">
    <property type="entry name" value="Glyco_hydro_3_C"/>
    <property type="match status" value="1"/>
</dbReference>
<dbReference type="Pfam" id="PF00933">
    <property type="entry name" value="Glyco_hydro_3"/>
    <property type="match status" value="1"/>
</dbReference>
<name>A0A854C451_9BACT</name>
<dbReference type="AlphaFoldDB" id="A0A854C451"/>
<dbReference type="PRINTS" id="PR00133">
    <property type="entry name" value="GLHYDRLASE3"/>
</dbReference>
<sequence>MKTIINIFLITTIMSACTPKSVDTSIYLDPSQPIEKRVEALLTQMTLEEKIGQMDMVAIWDKEKILEQGKFDYGAWIGEARPEEINKIQEYSEKTRLKIPYLIGVDAAHGYGVLPGKTVFPTAISMAATFNRNLVRDIYAASAQEIRSTGNQWTFAPCIDIVQDARWGRTGETYGEDPYLASELVKNAIHGLQGNKDPQKKVAACMKHLLGGGASIGGCNHASAELSERAIRSYFLPPFQAAIEAGGMTIMTGHNDVASIPAHASKWLLTDVVKNELGFNGFYISDMGDVENLRRIHHTAFCQKEAVKQAFNAGLDMHMYYSGDSTTLMRKWLEELVAEKEVSISRIDDAVRRILRVKFELGLFENRYVDAGSEINAPEAHRQLALEAARENIVLLKNENNILPIDARQYRRILVTGPNAHNQALLGDWSNLQPEENVITILEGIQKVAENQAEIVYSYSGRIRGKASNEKIETTDPVTQAKILQEGGEISDYSIADAVKKAKTCDLAIIAVGGYALRPDWGLRTYGESADRPSIDFFGRQEELIRAIQKTGIPVIVVIVNGKPLNNEWTTQHIPGIIDVWEPGMYGGQALAEILFGKVNPSGKLPITIPQHAGQVPIYYYQKDTRYTTGYGLGSSRKDDLPAFCFGHGLSYTQFEYSNLEMDTIYAPGQDIRISFKVKNTGTRAGKETPLLFVSDVVSSVVTPRALLKGFEKISLNPNEEKRLEFIIPYKSLGLWNTDMKYTVEPGEFDIKVGRSFDDIRLKGKIRIINKN</sequence>
<evidence type="ECO:0000313" key="9">
    <source>
        <dbReference type="Proteomes" id="UP000186685"/>
    </source>
</evidence>
<dbReference type="InterPro" id="IPR026891">
    <property type="entry name" value="Fn3-like"/>
</dbReference>
<dbReference type="InterPro" id="IPR017853">
    <property type="entry name" value="GH"/>
</dbReference>
<proteinExistence type="inferred from homology"/>
<dbReference type="SUPFAM" id="SSF51445">
    <property type="entry name" value="(Trans)glycosidases"/>
    <property type="match status" value="1"/>
</dbReference>
<dbReference type="Gene3D" id="2.60.40.10">
    <property type="entry name" value="Immunoglobulins"/>
    <property type="match status" value="1"/>
</dbReference>
<keyword evidence="4" id="KW-0732">Signal</keyword>
<dbReference type="SUPFAM" id="SSF52279">
    <property type="entry name" value="Beta-D-glucan exohydrolase, C-terminal domain"/>
    <property type="match status" value="1"/>
</dbReference>
<dbReference type="InterPro" id="IPR036962">
    <property type="entry name" value="Glyco_hydro_3_N_sf"/>
</dbReference>
<gene>
    <name evidence="8" type="ORF">BHV76_00730</name>
</gene>
<comment type="similarity">
    <text evidence="2">Belongs to the glycosyl hydrolase 3 family.</text>
</comment>
<dbReference type="EC" id="3.2.1.21" evidence="3"/>
<accession>A0A854C451</accession>
<keyword evidence="6" id="KW-0326">Glycosidase</keyword>
<dbReference type="GO" id="GO:0009251">
    <property type="term" value="P:glucan catabolic process"/>
    <property type="evidence" value="ECO:0007669"/>
    <property type="project" value="TreeGrafter"/>
</dbReference>
<dbReference type="EMBL" id="MNQR01000003">
    <property type="protein sequence ID" value="OKZ12868.1"/>
    <property type="molecule type" value="Genomic_DNA"/>
</dbReference>
<comment type="caution">
    <text evidence="8">The sequence shown here is derived from an EMBL/GenBank/DDBJ whole genome shotgun (WGS) entry which is preliminary data.</text>
</comment>
<dbReference type="Gene3D" id="3.20.20.300">
    <property type="entry name" value="Glycoside hydrolase, family 3, N-terminal domain"/>
    <property type="match status" value="1"/>
</dbReference>
<evidence type="ECO:0000256" key="2">
    <source>
        <dbReference type="ARBA" id="ARBA00005336"/>
    </source>
</evidence>
<keyword evidence="5" id="KW-0378">Hydrolase</keyword>
<dbReference type="InterPro" id="IPR013783">
    <property type="entry name" value="Ig-like_fold"/>
</dbReference>
<dbReference type="SMART" id="SM01217">
    <property type="entry name" value="Fn3_like"/>
    <property type="match status" value="1"/>
</dbReference>
<feature type="domain" description="Fibronectin type III-like" evidence="7">
    <location>
        <begin position="688"/>
        <end position="757"/>
    </location>
</feature>
<protein>
    <recommendedName>
        <fullName evidence="3">beta-glucosidase</fullName>
        <ecNumber evidence="3">3.2.1.21</ecNumber>
    </recommendedName>
</protein>
<evidence type="ECO:0000256" key="6">
    <source>
        <dbReference type="ARBA" id="ARBA00023295"/>
    </source>
</evidence>
<dbReference type="InterPro" id="IPR002772">
    <property type="entry name" value="Glyco_hydro_3_C"/>
</dbReference>